<dbReference type="InterPro" id="IPR050832">
    <property type="entry name" value="Bact_Acetyltransf"/>
</dbReference>
<reference evidence="5" key="1">
    <citation type="submission" date="2019-11" db="EMBL/GenBank/DDBJ databases">
        <title>Isolation and characterization of a novel species in the genus Sulfuriferula.</title>
        <authorList>
            <person name="Mochizuki J."/>
            <person name="Kojima H."/>
            <person name="Fukui M."/>
        </authorList>
    </citation>
    <scope>NUCLEOTIDE SEQUENCE [LARGE SCALE GENOMIC DNA]</scope>
    <source>
        <strain evidence="5">SGTM</strain>
    </source>
</reference>
<dbReference type="AlphaFoldDB" id="A0A809SAL5"/>
<keyword evidence="1 4" id="KW-0808">Transferase</keyword>
<dbReference type="PANTHER" id="PTHR43877">
    <property type="entry name" value="AMINOALKYLPHOSPHONATE N-ACETYLTRANSFERASE-RELATED-RELATED"/>
    <property type="match status" value="1"/>
</dbReference>
<dbReference type="CDD" id="cd04301">
    <property type="entry name" value="NAT_SF"/>
    <property type="match status" value="1"/>
</dbReference>
<dbReference type="PROSITE" id="PS51186">
    <property type="entry name" value="GNAT"/>
    <property type="match status" value="1"/>
</dbReference>
<accession>A0A809SAL5</accession>
<keyword evidence="5" id="KW-1185">Reference proteome</keyword>
<evidence type="ECO:0000256" key="2">
    <source>
        <dbReference type="ARBA" id="ARBA00023315"/>
    </source>
</evidence>
<dbReference type="Proteomes" id="UP000463939">
    <property type="component" value="Chromosome"/>
</dbReference>
<dbReference type="Gene3D" id="3.40.630.30">
    <property type="match status" value="1"/>
</dbReference>
<dbReference type="RefSeq" id="WP_162085773.1">
    <property type="nucleotide sequence ID" value="NZ_AP021881.1"/>
</dbReference>
<feature type="domain" description="N-acetyltransferase" evidence="3">
    <location>
        <begin position="1"/>
        <end position="159"/>
    </location>
</feature>
<dbReference type="SUPFAM" id="SSF55729">
    <property type="entry name" value="Acyl-CoA N-acyltransferases (Nat)"/>
    <property type="match status" value="1"/>
</dbReference>
<dbReference type="GO" id="GO:0016747">
    <property type="term" value="F:acyltransferase activity, transferring groups other than amino-acyl groups"/>
    <property type="evidence" value="ECO:0007669"/>
    <property type="project" value="InterPro"/>
</dbReference>
<organism evidence="4 5">
    <name type="scientific">Sulfuriferula nivalis</name>
    <dbReference type="NCBI Taxonomy" id="2675298"/>
    <lineage>
        <taxon>Bacteria</taxon>
        <taxon>Pseudomonadati</taxon>
        <taxon>Pseudomonadota</taxon>
        <taxon>Betaproteobacteria</taxon>
        <taxon>Nitrosomonadales</taxon>
        <taxon>Sulfuricellaceae</taxon>
        <taxon>Sulfuriferula</taxon>
    </lineage>
</organism>
<evidence type="ECO:0000259" key="3">
    <source>
        <dbReference type="PROSITE" id="PS51186"/>
    </source>
</evidence>
<keyword evidence="2" id="KW-0012">Acyltransferase</keyword>
<gene>
    <name evidence="4" type="ORF">SFSGTM_27910</name>
</gene>
<dbReference type="KEGG" id="sniv:SFSGTM_27910"/>
<protein>
    <submittedName>
        <fullName evidence="4">N-acetyltransferase</fullName>
    </submittedName>
</protein>
<dbReference type="InterPro" id="IPR000182">
    <property type="entry name" value="GNAT_dom"/>
</dbReference>
<dbReference type="EMBL" id="AP021881">
    <property type="protein sequence ID" value="BBP02083.1"/>
    <property type="molecule type" value="Genomic_DNA"/>
</dbReference>
<proteinExistence type="predicted"/>
<dbReference type="InterPro" id="IPR016181">
    <property type="entry name" value="Acyl_CoA_acyltransferase"/>
</dbReference>
<evidence type="ECO:0000313" key="5">
    <source>
        <dbReference type="Proteomes" id="UP000463939"/>
    </source>
</evidence>
<name>A0A809SAL5_9PROT</name>
<evidence type="ECO:0000313" key="4">
    <source>
        <dbReference type="EMBL" id="BBP02083.1"/>
    </source>
</evidence>
<evidence type="ECO:0000256" key="1">
    <source>
        <dbReference type="ARBA" id="ARBA00022679"/>
    </source>
</evidence>
<dbReference type="Pfam" id="PF00583">
    <property type="entry name" value="Acetyltransf_1"/>
    <property type="match status" value="1"/>
</dbReference>
<sequence length="167" mass="18644">MKLELANINQLEEILNLVNLSYRGEIGWTRETDIVQGNRVTDTEIKHAILDSDSHLLVYVENGKVLACIRIATEQEEAHIGLFAVDPQLQRQGIGKMVLAAAEHYAASNLGAKKYVMLVVTQRPELIAYYERRGYSRIGVSAEYPVHLNVGIPRKAGLTIEYLAKVA</sequence>